<dbReference type="Pfam" id="PF02518">
    <property type="entry name" value="HATPase_c"/>
    <property type="match status" value="1"/>
</dbReference>
<dbReference type="EMBL" id="CP084167">
    <property type="protein sequence ID" value="UJG44198.1"/>
    <property type="molecule type" value="Genomic_DNA"/>
</dbReference>
<dbReference type="SUPFAM" id="SSF55874">
    <property type="entry name" value="ATPase domain of HSP90 chaperone/DNA topoisomerase II/histidine kinase"/>
    <property type="match status" value="1"/>
</dbReference>
<sequence length="102" mass="11662">MGRVLKKLRKISTHGKATKIFIQIFSRNKNCVLKISNNGSKIEDEIVQLLFKETFQKENHNSVGLLISRKLLYQLNGTIDLVTNEEGNVTFEIKVPQCNENT</sequence>
<proteinExistence type="predicted"/>
<protein>
    <submittedName>
        <fullName evidence="2">ATP-binding protein</fullName>
    </submittedName>
</protein>
<dbReference type="GO" id="GO:0005524">
    <property type="term" value="F:ATP binding"/>
    <property type="evidence" value="ECO:0007669"/>
    <property type="project" value="UniProtKB-KW"/>
</dbReference>
<accession>A0A9Y1BS38</accession>
<evidence type="ECO:0000259" key="1">
    <source>
        <dbReference type="Pfam" id="PF02518"/>
    </source>
</evidence>
<feature type="domain" description="Histidine kinase/HSP90-like ATPase" evidence="1">
    <location>
        <begin position="14"/>
        <end position="97"/>
    </location>
</feature>
<organism evidence="2">
    <name type="scientific">Candidatus Heimdallarchaeum endolithica</name>
    <dbReference type="NCBI Taxonomy" id="2876572"/>
    <lineage>
        <taxon>Archaea</taxon>
        <taxon>Promethearchaeati</taxon>
        <taxon>Candidatus Heimdallarchaeota</taxon>
        <taxon>Candidatus Heimdallarchaeia (ex Rinke et al. 2021) (nom. nud.)</taxon>
        <taxon>Candidatus Heimdallarchaeales</taxon>
        <taxon>Candidatus Heimdallarchaeaceae</taxon>
        <taxon>Candidatus Heimdallarchaeum</taxon>
    </lineage>
</organism>
<dbReference type="InterPro" id="IPR003594">
    <property type="entry name" value="HATPase_dom"/>
</dbReference>
<dbReference type="InterPro" id="IPR036890">
    <property type="entry name" value="HATPase_C_sf"/>
</dbReference>
<reference evidence="2" key="1">
    <citation type="journal article" date="2022" name="Nat. Microbiol.">
        <title>Unique mobile elements and scalable gene flow at the prokaryote-eukaryote boundary revealed by circularized Asgard archaea genomes.</title>
        <authorList>
            <person name="Wu F."/>
            <person name="Speth D.R."/>
            <person name="Philosof A."/>
            <person name="Cremiere A."/>
            <person name="Narayanan A."/>
            <person name="Barco R.A."/>
            <person name="Connon S.A."/>
            <person name="Amend J.P."/>
            <person name="Antoshechkin I.A."/>
            <person name="Orphan V.J."/>
        </authorList>
    </citation>
    <scope>NUCLEOTIDE SEQUENCE</scope>
    <source>
        <strain evidence="2">PR6</strain>
    </source>
</reference>
<evidence type="ECO:0000313" key="2">
    <source>
        <dbReference type="EMBL" id="UJG44198.1"/>
    </source>
</evidence>
<keyword evidence="2" id="KW-0067">ATP-binding</keyword>
<keyword evidence="2" id="KW-0547">Nucleotide-binding</keyword>
<dbReference type="Proteomes" id="UP001200513">
    <property type="component" value="Chromosome"/>
</dbReference>
<dbReference type="Gene3D" id="3.30.565.10">
    <property type="entry name" value="Histidine kinase-like ATPase, C-terminal domain"/>
    <property type="match status" value="1"/>
</dbReference>
<dbReference type="AlphaFoldDB" id="A0A9Y1BS38"/>
<name>A0A9Y1BS38_9ARCH</name>
<gene>
    <name evidence="2" type="ORF">K9W46_03220</name>
</gene>